<evidence type="ECO:0000259" key="7">
    <source>
        <dbReference type="Pfam" id="PF01676"/>
    </source>
</evidence>
<evidence type="ECO:0000313" key="8">
    <source>
        <dbReference type="EMBL" id="SFE65902.1"/>
    </source>
</evidence>
<evidence type="ECO:0000256" key="4">
    <source>
        <dbReference type="ARBA" id="ARBA00005524"/>
    </source>
</evidence>
<name>A0A1I2CCI5_9FIRM</name>
<evidence type="ECO:0000256" key="6">
    <source>
        <dbReference type="ARBA" id="ARBA00023235"/>
    </source>
</evidence>
<comment type="similarity">
    <text evidence="4">Belongs to the BPG-independent phosphoglycerate mutase family. A-PGAM subfamily.</text>
</comment>
<comment type="catalytic activity">
    <reaction evidence="1">
        <text>(2R)-2-phosphoglycerate = (2R)-3-phosphoglycerate</text>
        <dbReference type="Rhea" id="RHEA:15901"/>
        <dbReference type="ChEBI" id="CHEBI:58272"/>
        <dbReference type="ChEBI" id="CHEBI:58289"/>
        <dbReference type="EC" id="5.4.2.12"/>
    </reaction>
</comment>
<evidence type="ECO:0000313" key="9">
    <source>
        <dbReference type="Proteomes" id="UP000198896"/>
    </source>
</evidence>
<dbReference type="InterPro" id="IPR017850">
    <property type="entry name" value="Alkaline_phosphatase_core_sf"/>
</dbReference>
<proteinExistence type="inferred from homology"/>
<dbReference type="Pfam" id="PF10143">
    <property type="entry name" value="PhosphMutase"/>
    <property type="match status" value="1"/>
</dbReference>
<dbReference type="Proteomes" id="UP000198896">
    <property type="component" value="Unassembled WGS sequence"/>
</dbReference>
<dbReference type="STRING" id="1123323.SAMN05216245_11223"/>
<dbReference type="RefSeq" id="WP_093913842.1">
    <property type="nucleotide sequence ID" value="NZ_FONL01000012.1"/>
</dbReference>
<gene>
    <name evidence="8" type="ORF">SAMN05216245_11223</name>
</gene>
<keyword evidence="9" id="KW-1185">Reference proteome</keyword>
<dbReference type="GO" id="GO:0006096">
    <property type="term" value="P:glycolytic process"/>
    <property type="evidence" value="ECO:0007669"/>
    <property type="project" value="UniProtKB-KW"/>
</dbReference>
<dbReference type="GO" id="GO:0046872">
    <property type="term" value="F:metal ion binding"/>
    <property type="evidence" value="ECO:0007669"/>
    <property type="project" value="InterPro"/>
</dbReference>
<reference evidence="8 9" key="1">
    <citation type="submission" date="2016-10" db="EMBL/GenBank/DDBJ databases">
        <authorList>
            <person name="de Groot N.N."/>
        </authorList>
    </citation>
    <scope>NUCLEOTIDE SEQUENCE [LARGE SCALE GENOMIC DNA]</scope>
    <source>
        <strain evidence="8 9">DSM 9236</strain>
    </source>
</reference>
<sequence>MTCLIILIDGLGDDPIPAWNGQTPFTRAFHPNMDRLIREGRLSQVSICETDVVPESLTCILRLLGVPKEAFPTNRAYLELLAQNRDVSEYEMVLRCNVVSQDSSGRLVSFNGMGLSFREMETMAGQFSSLTPDIEFIHLSGYRNLLVMDRKESVLRIRTAPPHESMGLPVDELLAELKSSSLAMKLFMQETDQILQQYNRNDLTYRLYPWGASCRTEMPSFETLNGMKGALVCQTEIVRGIGKALKMEVPELSYCTADTDTNIREKLAVTRKMLTRFPFVMTHFNGTDEAAHRHDYEGKAEFISRIDKEFLEPLLDTAEEPLRIVICGDHVTSSVTGKHTRGRGPVITAETKTGHLLNRSIETYRDITDFLMKESEYDG</sequence>
<dbReference type="OrthoDB" id="9804453at2"/>
<feature type="domain" description="Metalloenzyme" evidence="7">
    <location>
        <begin position="1"/>
        <end position="352"/>
    </location>
</feature>
<evidence type="ECO:0000256" key="2">
    <source>
        <dbReference type="ARBA" id="ARBA00002315"/>
    </source>
</evidence>
<organism evidence="8 9">
    <name type="scientific">Succiniclasticum ruminis DSM 9236</name>
    <dbReference type="NCBI Taxonomy" id="1123323"/>
    <lineage>
        <taxon>Bacteria</taxon>
        <taxon>Bacillati</taxon>
        <taxon>Bacillota</taxon>
        <taxon>Negativicutes</taxon>
        <taxon>Acidaminococcales</taxon>
        <taxon>Acidaminococcaceae</taxon>
        <taxon>Succiniclasticum</taxon>
    </lineage>
</organism>
<dbReference type="Pfam" id="PF01676">
    <property type="entry name" value="Metalloenzyme"/>
    <property type="match status" value="1"/>
</dbReference>
<dbReference type="InterPro" id="IPR004456">
    <property type="entry name" value="Pglycerate_mutase_ApgM"/>
</dbReference>
<dbReference type="PANTHER" id="PTHR31209:SF0">
    <property type="entry name" value="METALLOENZYME DOMAIN-CONTAINING PROTEIN"/>
    <property type="match status" value="1"/>
</dbReference>
<dbReference type="AlphaFoldDB" id="A0A1I2CCI5"/>
<evidence type="ECO:0000256" key="5">
    <source>
        <dbReference type="ARBA" id="ARBA00023152"/>
    </source>
</evidence>
<comment type="function">
    <text evidence="2">Catalyzes the interconversion of 2-phosphoglycerate and 3-phosphoglycerate.</text>
</comment>
<dbReference type="InterPro" id="IPR006124">
    <property type="entry name" value="Metalloenzyme"/>
</dbReference>
<protein>
    <submittedName>
        <fullName evidence="8">2,3-bisphosphoglycerate-independent phosphoglycerate mutase</fullName>
    </submittedName>
</protein>
<evidence type="ECO:0000256" key="3">
    <source>
        <dbReference type="ARBA" id="ARBA00004921"/>
    </source>
</evidence>
<keyword evidence="6" id="KW-0413">Isomerase</keyword>
<dbReference type="GO" id="GO:0004619">
    <property type="term" value="F:phosphoglycerate mutase activity"/>
    <property type="evidence" value="ECO:0007669"/>
    <property type="project" value="UniProtKB-EC"/>
</dbReference>
<accession>A0A1I2CCI5</accession>
<keyword evidence="5" id="KW-0324">Glycolysis</keyword>
<evidence type="ECO:0000256" key="1">
    <source>
        <dbReference type="ARBA" id="ARBA00000370"/>
    </source>
</evidence>
<dbReference type="SUPFAM" id="SSF53649">
    <property type="entry name" value="Alkaline phosphatase-like"/>
    <property type="match status" value="1"/>
</dbReference>
<dbReference type="EMBL" id="FONL01000012">
    <property type="protein sequence ID" value="SFE65902.1"/>
    <property type="molecule type" value="Genomic_DNA"/>
</dbReference>
<comment type="pathway">
    <text evidence="3">Carbohydrate degradation.</text>
</comment>
<dbReference type="PANTHER" id="PTHR31209">
    <property type="entry name" value="COFACTOR-INDEPENDENT PHOSPHOGLYCERATE MUTASE"/>
    <property type="match status" value="1"/>
</dbReference>
<dbReference type="Gene3D" id="3.40.720.10">
    <property type="entry name" value="Alkaline Phosphatase, subunit A"/>
    <property type="match status" value="2"/>
</dbReference>